<dbReference type="OrthoDB" id="1716531at2759"/>
<evidence type="ECO:0000256" key="6">
    <source>
        <dbReference type="ARBA" id="ARBA00023136"/>
    </source>
</evidence>
<organism evidence="9 10">
    <name type="scientific">Tritrichomonas foetus</name>
    <dbReference type="NCBI Taxonomy" id="1144522"/>
    <lineage>
        <taxon>Eukaryota</taxon>
        <taxon>Metamonada</taxon>
        <taxon>Parabasalia</taxon>
        <taxon>Tritrichomonadida</taxon>
        <taxon>Tritrichomonadidae</taxon>
        <taxon>Tritrichomonas</taxon>
    </lineage>
</organism>
<evidence type="ECO:0000256" key="4">
    <source>
        <dbReference type="ARBA" id="ARBA00022824"/>
    </source>
</evidence>
<comment type="similarity">
    <text evidence="2 7">Belongs to the derlin family.</text>
</comment>
<dbReference type="InterPro" id="IPR007599">
    <property type="entry name" value="DER1"/>
</dbReference>
<gene>
    <name evidence="9" type="primary">DER1</name>
    <name evidence="9" type="ORF">TRFO_33304</name>
</gene>
<dbReference type="PANTHER" id="PTHR11009">
    <property type="entry name" value="DER1-LIKE PROTEIN, DERLIN"/>
    <property type="match status" value="1"/>
</dbReference>
<dbReference type="GeneID" id="94843708"/>
<accession>A0A1J4JRC6</accession>
<dbReference type="EMBL" id="MLAK01000972">
    <property type="protein sequence ID" value="OHT00070.1"/>
    <property type="molecule type" value="Genomic_DNA"/>
</dbReference>
<evidence type="ECO:0000313" key="9">
    <source>
        <dbReference type="EMBL" id="OHT00070.1"/>
    </source>
</evidence>
<dbReference type="AlphaFoldDB" id="A0A1J4JRC6"/>
<evidence type="ECO:0000256" key="3">
    <source>
        <dbReference type="ARBA" id="ARBA00022692"/>
    </source>
</evidence>
<keyword evidence="4 7" id="KW-0256">Endoplasmic reticulum</keyword>
<proteinExistence type="inferred from homology"/>
<keyword evidence="5 7" id="KW-1133">Transmembrane helix</keyword>
<dbReference type="GO" id="GO:0006950">
    <property type="term" value="P:response to stress"/>
    <property type="evidence" value="ECO:0007669"/>
    <property type="project" value="UniProtKB-ARBA"/>
</dbReference>
<dbReference type="VEuPathDB" id="TrichDB:TRFO_33304"/>
<feature type="transmembrane region" description="Helical" evidence="7">
    <location>
        <begin position="161"/>
        <end position="181"/>
    </location>
</feature>
<dbReference type="SUPFAM" id="SSF144091">
    <property type="entry name" value="Rhomboid-like"/>
    <property type="match status" value="1"/>
</dbReference>
<evidence type="ECO:0000256" key="1">
    <source>
        <dbReference type="ARBA" id="ARBA00004477"/>
    </source>
</evidence>
<comment type="subcellular location">
    <subcellularLocation>
        <location evidence="1 7">Endoplasmic reticulum membrane</location>
        <topology evidence="1 7">Multi-pass membrane protein</topology>
    </subcellularLocation>
</comment>
<dbReference type="RefSeq" id="XP_068353206.1">
    <property type="nucleotide sequence ID" value="XM_068509004.1"/>
</dbReference>
<feature type="transmembrane region" description="Helical" evidence="7">
    <location>
        <begin position="89"/>
        <end position="112"/>
    </location>
</feature>
<feature type="region of interest" description="Disordered" evidence="8">
    <location>
        <begin position="205"/>
        <end position="227"/>
    </location>
</feature>
<feature type="transmembrane region" description="Helical" evidence="7">
    <location>
        <begin position="132"/>
        <end position="155"/>
    </location>
</feature>
<reference evidence="9" key="1">
    <citation type="submission" date="2016-10" db="EMBL/GenBank/DDBJ databases">
        <authorList>
            <person name="Benchimol M."/>
            <person name="Almeida L.G."/>
            <person name="Vasconcelos A.T."/>
            <person name="Perreira-Neves A."/>
            <person name="Rosa I.A."/>
            <person name="Tasca T."/>
            <person name="Bogo M.R."/>
            <person name="de Souza W."/>
        </authorList>
    </citation>
    <scope>NUCLEOTIDE SEQUENCE [LARGE SCALE GENOMIC DNA]</scope>
    <source>
        <strain evidence="9">K</strain>
    </source>
</reference>
<keyword evidence="3 7" id="KW-0812">Transmembrane</keyword>
<name>A0A1J4JRC6_9EUKA</name>
<comment type="function">
    <text evidence="7">May be involved in the degradation of misfolded endoplasmic reticulum (ER) luminal proteins.</text>
</comment>
<sequence>MDVLQTIPPFTRVYGIVVLALGLIVSINIVSPYSLVFIPELVLKQPWRLLTSPFFIGKLDVNFLISIGTSVMMLQQFESQHFSHRLSNLVFIFVFSSILSMIFSAIFGSYSIASSVLTSLIYISSKLQPNQIINLFFVFQIPAAYYPFVSLVLSLVMGNSIIPSLIGIASGHFLFYFLFILPIETGRPLFKCPNFLARLLDGEPNPAQHQQHQRQNPLQGRGRRIGE</sequence>
<dbReference type="Pfam" id="PF04511">
    <property type="entry name" value="DER1"/>
    <property type="match status" value="1"/>
</dbReference>
<evidence type="ECO:0000313" key="10">
    <source>
        <dbReference type="Proteomes" id="UP000179807"/>
    </source>
</evidence>
<feature type="transmembrane region" description="Helical" evidence="7">
    <location>
        <begin position="12"/>
        <end position="38"/>
    </location>
</feature>
<keyword evidence="6 7" id="KW-0472">Membrane</keyword>
<dbReference type="Proteomes" id="UP000179807">
    <property type="component" value="Unassembled WGS sequence"/>
</dbReference>
<dbReference type="GO" id="GO:0005789">
    <property type="term" value="C:endoplasmic reticulum membrane"/>
    <property type="evidence" value="ECO:0007669"/>
    <property type="project" value="UniProtKB-SubCell"/>
</dbReference>
<evidence type="ECO:0000256" key="7">
    <source>
        <dbReference type="RuleBase" id="RU363059"/>
    </source>
</evidence>
<keyword evidence="10" id="KW-1185">Reference proteome</keyword>
<dbReference type="InterPro" id="IPR035952">
    <property type="entry name" value="Rhomboid-like_sf"/>
</dbReference>
<evidence type="ECO:0000256" key="5">
    <source>
        <dbReference type="ARBA" id="ARBA00022989"/>
    </source>
</evidence>
<feature type="transmembrane region" description="Helical" evidence="7">
    <location>
        <begin position="59"/>
        <end position="77"/>
    </location>
</feature>
<comment type="caution">
    <text evidence="9">The sequence shown here is derived from an EMBL/GenBank/DDBJ whole genome shotgun (WGS) entry which is preliminary data.</text>
</comment>
<evidence type="ECO:0000256" key="2">
    <source>
        <dbReference type="ARBA" id="ARBA00008917"/>
    </source>
</evidence>
<protein>
    <recommendedName>
        <fullName evidence="7">Derlin</fullName>
    </recommendedName>
</protein>
<evidence type="ECO:0000256" key="8">
    <source>
        <dbReference type="SAM" id="MobiDB-lite"/>
    </source>
</evidence>